<dbReference type="InterPro" id="IPR036291">
    <property type="entry name" value="NAD(P)-bd_dom_sf"/>
</dbReference>
<dbReference type="GO" id="GO:0016616">
    <property type="term" value="F:oxidoreductase activity, acting on the CH-OH group of donors, NAD or NADP as acceptor"/>
    <property type="evidence" value="ECO:0007669"/>
    <property type="project" value="InterPro"/>
</dbReference>
<feature type="compositionally biased region" description="Polar residues" evidence="3">
    <location>
        <begin position="19"/>
        <end position="37"/>
    </location>
</feature>
<feature type="domain" description="STB6-like N-terminal" evidence="6">
    <location>
        <begin position="82"/>
        <end position="220"/>
    </location>
</feature>
<dbReference type="VEuPathDB" id="FungiDB:BTJ68_06758"/>
<dbReference type="InterPro" id="IPR059025">
    <property type="entry name" value="STB6_N"/>
</dbReference>
<feature type="region of interest" description="Disordered" evidence="3">
    <location>
        <begin position="566"/>
        <end position="692"/>
    </location>
</feature>
<feature type="compositionally biased region" description="Basic and acidic residues" evidence="3">
    <location>
        <begin position="461"/>
        <end position="470"/>
    </location>
</feature>
<evidence type="ECO:0000256" key="3">
    <source>
        <dbReference type="SAM" id="MobiDB-lite"/>
    </source>
</evidence>
<feature type="compositionally biased region" description="Basic and acidic residues" evidence="3">
    <location>
        <begin position="1"/>
        <end position="11"/>
    </location>
</feature>
<dbReference type="Proteomes" id="UP000281245">
    <property type="component" value="Unassembled WGS sequence"/>
</dbReference>
<feature type="domain" description="D-isomer specific 2-hydroxyacid dehydrogenase NAD-binding" evidence="5">
    <location>
        <begin position="1053"/>
        <end position="1238"/>
    </location>
</feature>
<dbReference type="PROSITE" id="PS00671">
    <property type="entry name" value="D_2_HYDROXYACID_DH_3"/>
    <property type="match status" value="1"/>
</dbReference>
<dbReference type="GO" id="GO:0051287">
    <property type="term" value="F:NAD binding"/>
    <property type="evidence" value="ECO:0007669"/>
    <property type="project" value="InterPro"/>
</dbReference>
<dbReference type="Pfam" id="PF02826">
    <property type="entry name" value="2-Hacid_dh_C"/>
    <property type="match status" value="1"/>
</dbReference>
<name>A0A3M6WU09_HORWE</name>
<organism evidence="7 8">
    <name type="scientific">Hortaea werneckii</name>
    <name type="common">Black yeast</name>
    <name type="synonym">Cladosporium werneckii</name>
    <dbReference type="NCBI Taxonomy" id="91943"/>
    <lineage>
        <taxon>Eukaryota</taxon>
        <taxon>Fungi</taxon>
        <taxon>Dikarya</taxon>
        <taxon>Ascomycota</taxon>
        <taxon>Pezizomycotina</taxon>
        <taxon>Dothideomycetes</taxon>
        <taxon>Dothideomycetidae</taxon>
        <taxon>Mycosphaerellales</taxon>
        <taxon>Teratosphaeriaceae</taxon>
        <taxon>Hortaea</taxon>
    </lineage>
</organism>
<dbReference type="PANTHER" id="PTHR31011">
    <property type="entry name" value="PROTEIN STB2-RELATED"/>
    <property type="match status" value="1"/>
</dbReference>
<feature type="region of interest" description="Disordered" evidence="3">
    <location>
        <begin position="1"/>
        <end position="81"/>
    </location>
</feature>
<sequence>MAARASTDDRRHRPPRLETNFQRPSTAPHTGTASGNRHATPPTHLESTPECDAADQSNVKEQANGHQNPAHQNPAPNNGHQGFVLTDPIAFRYLSSDPLITVLAPRAELKGYEAYIVEQWATSRTHPTSVITTYTGDPTHSVIVGVLSVPTDESTWSPRLRVYFKALNQYHARRRETELGILMVTNLSGFPSSLTVIGVPDGDCRTHRADFVVNENLKRLGCSGRVSLTLSPPSAATVAKFHQLYRTSDKNEIDKSIVELVKLCQSALVLFNKLEIDYADGLLCDITERAVNDWWLEFGSEYYALDGPHDGILGPTTVAGLLGLLMGARNRLHAYSAPVGKDAFDVEAMKRGISHFQKQQRLPRTRRLDRKTLERLHKATQKTAEHEGIWSMPKVLKNTAAELSGKGGEMVMDAVGRRDRAGIAEIETCDVERFVQLVYGERAKWLWLGKPMKKGARRERAHQQEEREGGDITEGEGPGLNRNLVFKPDEQGGFAWKAGKKNNEGFAGGVHDSVQNGGGADGEPGTDMQNGTAPTDDEEPKYGVFKRATGFKNEARSGLGKFKGAVGLKSNHQAKSSVEESPTTPVEEGGVKSKRPLFRRVQSSPMSSPTSPQSATQERGLDAALAQQRDQKRVTTDPEQVKRNLEGQGYNMPFPGSGEGASKESLQAPPSYRSKEGADDAISESDRATTATLDPSIAGSIYNGVELNEVLPTGPETEKGVSKTLQRTLSFSHYVSVQMQQKSDDAYPRHLSFSLAEDSVLGWKDLIEDDTDDGPFNDARAQLAEQELVAKQAKHLRLALISLRTDTASWTDRQLDSLQSTLLEQADRDLTYLENDIQNPHLEHVNYLQTQSEGVLREQRERLEEGIREIETLASKLEYEIGGLKSRVEDVGAGMDDFKNGVERVEERVKELEREGERDGAWRCCVISSIDSAAHTAKMKLAVFSTKAYDRHYLSATLDTKHVASDIQLNFHPVPLSSETVGIAKGADAVCCFVNDTVDAQVIQCLHEHGVKAILMRCAGYNNVDLKKAEELGFFVANVPAYSPEAVAEFAVALIQTLNRNTHRAYNRVREGNFNIEGLLGQTLHGKTVGVAGTGRIGVAVARIMKGFGCRVLGHDVFHSDGFASVGEYVELDALLAESDIVSLHCPILESTQYMINETSLRKMKRGAMLINTSRGGLIDTKAVIQALKSKQLGGLALDVYEGETALFYDDHSGEIVHDDDYMRLTTFHNVLLTGHQAFFTQQALEEIAEVTLQNLEDFRAGRQCKNSLNKAGASSVARPPRH</sequence>
<evidence type="ECO:0000259" key="4">
    <source>
        <dbReference type="Pfam" id="PF00389"/>
    </source>
</evidence>
<dbReference type="SUPFAM" id="SSF52283">
    <property type="entry name" value="Formate/glycerate dehydrogenase catalytic domain-like"/>
    <property type="match status" value="1"/>
</dbReference>
<feature type="compositionally biased region" description="Polar residues" evidence="3">
    <location>
        <begin position="55"/>
        <end position="65"/>
    </location>
</feature>
<dbReference type="InterPro" id="IPR006139">
    <property type="entry name" value="D-isomer_2_OHA_DH_cat_dom"/>
</dbReference>
<evidence type="ECO:0000256" key="2">
    <source>
        <dbReference type="SAM" id="Coils"/>
    </source>
</evidence>
<evidence type="ECO:0008006" key="9">
    <source>
        <dbReference type="Google" id="ProtNLM"/>
    </source>
</evidence>
<evidence type="ECO:0000313" key="8">
    <source>
        <dbReference type="Proteomes" id="UP000281245"/>
    </source>
</evidence>
<dbReference type="SUPFAM" id="SSF51735">
    <property type="entry name" value="NAD(P)-binding Rossmann-fold domains"/>
    <property type="match status" value="1"/>
</dbReference>
<evidence type="ECO:0000259" key="6">
    <source>
        <dbReference type="Pfam" id="PF25995"/>
    </source>
</evidence>
<proteinExistence type="predicted"/>
<keyword evidence="1" id="KW-0560">Oxidoreductase</keyword>
<comment type="caution">
    <text evidence="7">The sequence shown here is derived from an EMBL/GenBank/DDBJ whole genome shotgun (WGS) entry which is preliminary data.</text>
</comment>
<feature type="region of interest" description="Disordered" evidence="3">
    <location>
        <begin position="505"/>
        <end position="543"/>
    </location>
</feature>
<dbReference type="Gene3D" id="3.40.50.720">
    <property type="entry name" value="NAD(P)-binding Rossmann-like Domain"/>
    <property type="match status" value="2"/>
</dbReference>
<feature type="compositionally biased region" description="Basic and acidic residues" evidence="3">
    <location>
        <begin position="629"/>
        <end position="645"/>
    </location>
</feature>
<dbReference type="InterPro" id="IPR029753">
    <property type="entry name" value="D-isomer_DH_CS"/>
</dbReference>
<evidence type="ECO:0000259" key="5">
    <source>
        <dbReference type="Pfam" id="PF02826"/>
    </source>
</evidence>
<protein>
    <recommendedName>
        <fullName evidence="9">D-lactate dehydrogenase</fullName>
    </recommendedName>
</protein>
<reference evidence="7 8" key="1">
    <citation type="journal article" date="2018" name="BMC Genomics">
        <title>Genomic evidence for intraspecific hybridization in a clonal and extremely halotolerant yeast.</title>
        <authorList>
            <person name="Gostincar C."/>
            <person name="Stajich J.E."/>
            <person name="Zupancic J."/>
            <person name="Zalar P."/>
            <person name="Gunde-Cimerman N."/>
        </authorList>
    </citation>
    <scope>NUCLEOTIDE SEQUENCE [LARGE SCALE GENOMIC DNA]</scope>
    <source>
        <strain evidence="7 8">EXF-6656</strain>
    </source>
</reference>
<feature type="coiled-coil region" evidence="2">
    <location>
        <begin position="856"/>
        <end position="915"/>
    </location>
</feature>
<feature type="compositionally biased region" description="Low complexity" evidence="3">
    <location>
        <begin position="66"/>
        <end position="78"/>
    </location>
</feature>
<feature type="compositionally biased region" description="Polar residues" evidence="3">
    <location>
        <begin position="570"/>
        <end position="584"/>
    </location>
</feature>
<accession>A0A3M6WU09</accession>
<evidence type="ECO:0000256" key="1">
    <source>
        <dbReference type="ARBA" id="ARBA00023002"/>
    </source>
</evidence>
<evidence type="ECO:0000313" key="7">
    <source>
        <dbReference type="EMBL" id="RMX81800.1"/>
    </source>
</evidence>
<dbReference type="CDD" id="cd12183">
    <property type="entry name" value="LDH_like_2"/>
    <property type="match status" value="1"/>
</dbReference>
<dbReference type="VEuPathDB" id="FungiDB:BTJ68_06422"/>
<dbReference type="InterPro" id="IPR006140">
    <property type="entry name" value="D-isomer_DH_NAD-bd"/>
</dbReference>
<dbReference type="Pfam" id="PF25995">
    <property type="entry name" value="STB6_N"/>
    <property type="match status" value="1"/>
</dbReference>
<dbReference type="EMBL" id="QWIJ01000485">
    <property type="protein sequence ID" value="RMX81800.1"/>
    <property type="molecule type" value="Genomic_DNA"/>
</dbReference>
<dbReference type="GO" id="GO:0070822">
    <property type="term" value="C:Sin3-type complex"/>
    <property type="evidence" value="ECO:0007669"/>
    <property type="project" value="TreeGrafter"/>
</dbReference>
<dbReference type="OrthoDB" id="19806at2759"/>
<dbReference type="PANTHER" id="PTHR31011:SF2">
    <property type="entry name" value="PROTEIN STB2-RELATED"/>
    <property type="match status" value="1"/>
</dbReference>
<dbReference type="Pfam" id="PF00389">
    <property type="entry name" value="2-Hacid_dh"/>
    <property type="match status" value="1"/>
</dbReference>
<feature type="region of interest" description="Disordered" evidence="3">
    <location>
        <begin position="455"/>
        <end position="481"/>
    </location>
</feature>
<feature type="compositionally biased region" description="Low complexity" evidence="3">
    <location>
        <begin position="602"/>
        <end position="617"/>
    </location>
</feature>
<dbReference type="InterPro" id="IPR038919">
    <property type="entry name" value="STB2/STB2"/>
</dbReference>
<dbReference type="PROSITE" id="PS00670">
    <property type="entry name" value="D_2_HYDROXYACID_DH_2"/>
    <property type="match status" value="1"/>
</dbReference>
<keyword evidence="2" id="KW-0175">Coiled coil</keyword>
<feature type="domain" description="D-isomer specific 2-hydroxyacid dehydrogenase catalytic" evidence="4">
    <location>
        <begin position="947"/>
        <end position="1270"/>
    </location>
</feature>
<gene>
    <name evidence="7" type="ORF">D0869_06542</name>
</gene>